<evidence type="ECO:0000313" key="3">
    <source>
        <dbReference type="Proteomes" id="UP000499080"/>
    </source>
</evidence>
<protein>
    <submittedName>
        <fullName evidence="2">Uncharacterized protein</fullName>
    </submittedName>
</protein>
<name>A0A4Y2PAK6_ARAVE</name>
<dbReference type="EMBL" id="BGPR01132404">
    <property type="protein sequence ID" value="GBN48995.1"/>
    <property type="molecule type" value="Genomic_DNA"/>
</dbReference>
<evidence type="ECO:0000313" key="2">
    <source>
        <dbReference type="EMBL" id="GBN48995.1"/>
    </source>
</evidence>
<organism evidence="2 3">
    <name type="scientific">Araneus ventricosus</name>
    <name type="common">Orbweaver spider</name>
    <name type="synonym">Epeira ventricosa</name>
    <dbReference type="NCBI Taxonomy" id="182803"/>
    <lineage>
        <taxon>Eukaryota</taxon>
        <taxon>Metazoa</taxon>
        <taxon>Ecdysozoa</taxon>
        <taxon>Arthropoda</taxon>
        <taxon>Chelicerata</taxon>
        <taxon>Arachnida</taxon>
        <taxon>Araneae</taxon>
        <taxon>Araneomorphae</taxon>
        <taxon>Entelegynae</taxon>
        <taxon>Araneoidea</taxon>
        <taxon>Araneidae</taxon>
        <taxon>Araneus</taxon>
    </lineage>
</organism>
<evidence type="ECO:0000256" key="1">
    <source>
        <dbReference type="SAM" id="MobiDB-lite"/>
    </source>
</evidence>
<dbReference type="Proteomes" id="UP000499080">
    <property type="component" value="Unassembled WGS sequence"/>
</dbReference>
<reference evidence="2 3" key="1">
    <citation type="journal article" date="2019" name="Sci. Rep.">
        <title>Orb-weaving spider Araneus ventricosus genome elucidates the spidroin gene catalogue.</title>
        <authorList>
            <person name="Kono N."/>
            <person name="Nakamura H."/>
            <person name="Ohtoshi R."/>
            <person name="Moran D.A.P."/>
            <person name="Shinohara A."/>
            <person name="Yoshida Y."/>
            <person name="Fujiwara M."/>
            <person name="Mori M."/>
            <person name="Tomita M."/>
            <person name="Arakawa K."/>
        </authorList>
    </citation>
    <scope>NUCLEOTIDE SEQUENCE [LARGE SCALE GENOMIC DNA]</scope>
</reference>
<accession>A0A4Y2PAK6</accession>
<gene>
    <name evidence="2" type="ORF">AVEN_215816_1</name>
</gene>
<dbReference type="AlphaFoldDB" id="A0A4Y2PAK6"/>
<keyword evidence="3" id="KW-1185">Reference proteome</keyword>
<sequence>MAQNPLTPRECLARRKPDKRLQNGTLQTRLEAPRHLEPSALGQASTRRISSHFLRWFKSLKQKRWYYKNHYSGGNNFPIEKYHIGSKIQNVRTDVPSKLSNQEQPHPANQASTSCNRLLELGPHRSCRQRNGRQSSEGCHGDHRTHY</sequence>
<feature type="region of interest" description="Disordered" evidence="1">
    <location>
        <begin position="126"/>
        <end position="147"/>
    </location>
</feature>
<proteinExistence type="predicted"/>
<comment type="caution">
    <text evidence="2">The sequence shown here is derived from an EMBL/GenBank/DDBJ whole genome shotgun (WGS) entry which is preliminary data.</text>
</comment>